<comment type="caution">
    <text evidence="3">The sequence shown here is derived from an EMBL/GenBank/DDBJ whole genome shotgun (WGS) entry which is preliminary data.</text>
</comment>
<dbReference type="InterPro" id="IPR046802">
    <property type="entry name" value="OpcA_G6PD_C"/>
</dbReference>
<dbReference type="InterPro" id="IPR046801">
    <property type="entry name" value="OpcA_G6PD_N"/>
</dbReference>
<dbReference type="AlphaFoldDB" id="A0A9D1S153"/>
<sequence>MIVDIENTTTSKVSKRLAELREDGGVVALTRVLTLVVLTRRENAEDAIAAANLASREHPCRVIVLADGDADADTQLDAQIRVGGDAGASEVIILSASGELTEPSEAMISGLLLPDAPIVAWWVDQLPDQVSRTPIGSIAHRRITDIFTSDHPLEALEQLSRTYTDGDSDFSWTRLTGWRIQLASILDKLDAEQITSVTVETALELPSAALLAAWLRDALDRPVELEPQTHSPGLSAVRFHLPEGDVVLQRPDGSLAELHPVDGPVQRVPLPLRTLQDCLTEELRRLDADEIFGEVLTSGIPRTDLSACTRTSA</sequence>
<dbReference type="Pfam" id="PF10128">
    <property type="entry name" value="OpcA_G6PD_assem"/>
    <property type="match status" value="1"/>
</dbReference>
<dbReference type="PANTHER" id="PTHR38658:SF1">
    <property type="entry name" value="OXPP CYCLE PROTEIN OPCA-RELATED"/>
    <property type="match status" value="1"/>
</dbReference>
<evidence type="ECO:0000313" key="3">
    <source>
        <dbReference type="EMBL" id="HIW99524.1"/>
    </source>
</evidence>
<feature type="domain" description="Glucose-6-phosphate dehydrogenase assembly protein OpcA N-terminal" evidence="1">
    <location>
        <begin position="51"/>
        <end position="160"/>
    </location>
</feature>
<organism evidence="3 4">
    <name type="scientific">Candidatus Nesterenkonia stercoripullorum</name>
    <dbReference type="NCBI Taxonomy" id="2838701"/>
    <lineage>
        <taxon>Bacteria</taxon>
        <taxon>Bacillati</taxon>
        <taxon>Actinomycetota</taxon>
        <taxon>Actinomycetes</taxon>
        <taxon>Micrococcales</taxon>
        <taxon>Micrococcaceae</taxon>
        <taxon>Nesterenkonia</taxon>
    </lineage>
</organism>
<evidence type="ECO:0000313" key="4">
    <source>
        <dbReference type="Proteomes" id="UP000824151"/>
    </source>
</evidence>
<reference evidence="3" key="2">
    <citation type="submission" date="2021-04" db="EMBL/GenBank/DDBJ databases">
        <authorList>
            <person name="Gilroy R."/>
        </authorList>
    </citation>
    <scope>NUCLEOTIDE SEQUENCE</scope>
    <source>
        <strain evidence="3">ChiHejej3B27-3195</strain>
    </source>
</reference>
<proteinExistence type="predicted"/>
<dbReference type="Pfam" id="PF20171">
    <property type="entry name" value="OpcA_G6PD_C"/>
    <property type="match status" value="1"/>
</dbReference>
<evidence type="ECO:0000259" key="1">
    <source>
        <dbReference type="Pfam" id="PF10128"/>
    </source>
</evidence>
<gene>
    <name evidence="3" type="ORF">H9871_05215</name>
</gene>
<evidence type="ECO:0000259" key="2">
    <source>
        <dbReference type="Pfam" id="PF20171"/>
    </source>
</evidence>
<dbReference type="InterPro" id="IPR004555">
    <property type="entry name" value="G6PDH_assembly_OpcA"/>
</dbReference>
<reference evidence="3" key="1">
    <citation type="journal article" date="2021" name="PeerJ">
        <title>Extensive microbial diversity within the chicken gut microbiome revealed by metagenomics and culture.</title>
        <authorList>
            <person name="Gilroy R."/>
            <person name="Ravi A."/>
            <person name="Getino M."/>
            <person name="Pursley I."/>
            <person name="Horton D.L."/>
            <person name="Alikhan N.F."/>
            <person name="Baker D."/>
            <person name="Gharbi K."/>
            <person name="Hall N."/>
            <person name="Watson M."/>
            <person name="Adriaenssens E.M."/>
            <person name="Foster-Nyarko E."/>
            <person name="Jarju S."/>
            <person name="Secka A."/>
            <person name="Antonio M."/>
            <person name="Oren A."/>
            <person name="Chaudhuri R.R."/>
            <person name="La Ragione R."/>
            <person name="Hildebrand F."/>
            <person name="Pallen M.J."/>
        </authorList>
    </citation>
    <scope>NUCLEOTIDE SEQUENCE</scope>
    <source>
        <strain evidence="3">ChiHejej3B27-3195</strain>
    </source>
</reference>
<feature type="domain" description="Glucose-6-phosphate dehydrogenase assembly protein OpcA C-terminal" evidence="2">
    <location>
        <begin position="166"/>
        <end position="296"/>
    </location>
</feature>
<name>A0A9D1S153_9MICC</name>
<dbReference type="Proteomes" id="UP000824151">
    <property type="component" value="Unassembled WGS sequence"/>
</dbReference>
<dbReference type="EMBL" id="DXGD01000189">
    <property type="protein sequence ID" value="HIW99524.1"/>
    <property type="molecule type" value="Genomic_DNA"/>
</dbReference>
<accession>A0A9D1S153</accession>
<dbReference type="PANTHER" id="PTHR38658">
    <property type="entry name" value="OXPP CYCLE PROTEIN OPCA-RELATED"/>
    <property type="match status" value="1"/>
</dbReference>
<protein>
    <submittedName>
        <fullName evidence="3">Glucose-6-phosphate dehydrogenase assembly protein OpcA</fullName>
    </submittedName>
</protein>